<gene>
    <name evidence="9" type="ORF">SAMN05216431_11221</name>
</gene>
<feature type="signal peptide" evidence="7">
    <location>
        <begin position="1"/>
        <end position="29"/>
    </location>
</feature>
<comment type="similarity">
    <text evidence="1">Belongs to the peptidase C40 family.</text>
</comment>
<dbReference type="InterPro" id="IPR000064">
    <property type="entry name" value="NLP_P60_dom"/>
</dbReference>
<dbReference type="Pfam" id="PF00877">
    <property type="entry name" value="NLPC_P60"/>
    <property type="match status" value="1"/>
</dbReference>
<evidence type="ECO:0000256" key="1">
    <source>
        <dbReference type="ARBA" id="ARBA00007074"/>
    </source>
</evidence>
<dbReference type="GO" id="GO:0016787">
    <property type="term" value="F:hydrolase activity"/>
    <property type="evidence" value="ECO:0007669"/>
    <property type="project" value="UniProtKB-KW"/>
</dbReference>
<dbReference type="PROSITE" id="PS51935">
    <property type="entry name" value="NLPC_P60"/>
    <property type="match status" value="1"/>
</dbReference>
<comment type="caution">
    <text evidence="9">The sequence shown here is derived from an EMBL/GenBank/DDBJ whole genome shotgun (WGS) entry which is preliminary data.</text>
</comment>
<proteinExistence type="inferred from homology"/>
<evidence type="ECO:0000256" key="5">
    <source>
        <dbReference type="ARBA" id="ARBA00022807"/>
    </source>
</evidence>
<dbReference type="InterPro" id="IPR051202">
    <property type="entry name" value="Peptidase_C40"/>
</dbReference>
<evidence type="ECO:0000313" key="10">
    <source>
        <dbReference type="Proteomes" id="UP000182089"/>
    </source>
</evidence>
<name>A0ABY1AD06_9LACO</name>
<dbReference type="SUPFAM" id="SSF54001">
    <property type="entry name" value="Cysteine proteinases"/>
    <property type="match status" value="1"/>
</dbReference>
<dbReference type="EMBL" id="FOCC01000012">
    <property type="protein sequence ID" value="SEM88660.1"/>
    <property type="molecule type" value="Genomic_DNA"/>
</dbReference>
<dbReference type="InterPro" id="IPR038765">
    <property type="entry name" value="Papain-like_cys_pep_sf"/>
</dbReference>
<evidence type="ECO:0000313" key="9">
    <source>
        <dbReference type="EMBL" id="SEM88660.1"/>
    </source>
</evidence>
<evidence type="ECO:0000256" key="2">
    <source>
        <dbReference type="ARBA" id="ARBA00022670"/>
    </source>
</evidence>
<dbReference type="PANTHER" id="PTHR47053:SF1">
    <property type="entry name" value="MUREIN DD-ENDOPEPTIDASE MEPH-RELATED"/>
    <property type="match status" value="1"/>
</dbReference>
<evidence type="ECO:0000256" key="7">
    <source>
        <dbReference type="SAM" id="SignalP"/>
    </source>
</evidence>
<protein>
    <submittedName>
        <fullName evidence="9">Cell wall-associated hydrolase, NlpC family</fullName>
    </submittedName>
</protein>
<sequence length="359" mass="38067">MKNSKLLKVTLTAAAALMFAGYAQGTAKADTQSDIDAVTQQIKATQKKIKDGQVKLSKLESVQYEKSKEIDTLKKNIKARQSQIEQQARAAQANNAGSMIEFVTASKNLSEAISRTVTVATLVHANNQAVAEQKADKEKVVAAKAAVDKAANEQAKENKSLQTDQAQLEVKKVQLVAVKAKEDQAKKEAAAKLEAAREAAAKVAAAKTAVAAQKAVEDTTKIAASATSSSSSAASTTTTKVASSANYSSVVSLATSFVGVPYVWGGTSPSGFDCSGLVQYVYAKFGKSLPRTSQEQQAACTTISRSQLQPGDLCFWGYPAYHVAIYIGNGQYVHAPDRRQTVKIQSLSSYAPTSFGRVN</sequence>
<feature type="chain" id="PRO_5045109467" evidence="7">
    <location>
        <begin position="30"/>
        <end position="359"/>
    </location>
</feature>
<dbReference type="Gene3D" id="6.10.250.3150">
    <property type="match status" value="1"/>
</dbReference>
<keyword evidence="2" id="KW-0645">Protease</keyword>
<evidence type="ECO:0000256" key="6">
    <source>
        <dbReference type="SAM" id="Coils"/>
    </source>
</evidence>
<dbReference type="PANTHER" id="PTHR47053">
    <property type="entry name" value="MUREIN DD-ENDOPEPTIDASE MEPH-RELATED"/>
    <property type="match status" value="1"/>
</dbReference>
<dbReference type="Proteomes" id="UP000182089">
    <property type="component" value="Unassembled WGS sequence"/>
</dbReference>
<keyword evidence="3 7" id="KW-0732">Signal</keyword>
<dbReference type="Pfam" id="PF24568">
    <property type="entry name" value="CC_PcsB"/>
    <property type="match status" value="1"/>
</dbReference>
<keyword evidence="5" id="KW-0788">Thiol protease</keyword>
<keyword evidence="6" id="KW-0175">Coiled coil</keyword>
<feature type="domain" description="NlpC/P60" evidence="8">
    <location>
        <begin position="244"/>
        <end position="359"/>
    </location>
</feature>
<evidence type="ECO:0000256" key="3">
    <source>
        <dbReference type="ARBA" id="ARBA00022729"/>
    </source>
</evidence>
<organism evidence="9 10">
    <name type="scientific">Ligilactobacillus ruminis</name>
    <dbReference type="NCBI Taxonomy" id="1623"/>
    <lineage>
        <taxon>Bacteria</taxon>
        <taxon>Bacillati</taxon>
        <taxon>Bacillota</taxon>
        <taxon>Bacilli</taxon>
        <taxon>Lactobacillales</taxon>
        <taxon>Lactobacillaceae</taxon>
        <taxon>Ligilactobacillus</taxon>
    </lineage>
</organism>
<reference evidence="9 10" key="1">
    <citation type="submission" date="2016-10" db="EMBL/GenBank/DDBJ databases">
        <authorList>
            <person name="Varghese N."/>
            <person name="Submissions S."/>
        </authorList>
    </citation>
    <scope>NUCLEOTIDE SEQUENCE [LARGE SCALE GENOMIC DNA]</scope>
    <source>
        <strain evidence="9 10">WC1T17</strain>
    </source>
</reference>
<feature type="coiled-coil region" evidence="6">
    <location>
        <begin position="151"/>
        <end position="206"/>
    </location>
</feature>
<feature type="coiled-coil region" evidence="6">
    <location>
        <begin position="28"/>
        <end position="94"/>
    </location>
</feature>
<dbReference type="Gene3D" id="3.90.1720.10">
    <property type="entry name" value="endopeptidase domain like (from Nostoc punctiforme)"/>
    <property type="match status" value="1"/>
</dbReference>
<accession>A0ABY1AD06</accession>
<evidence type="ECO:0000259" key="8">
    <source>
        <dbReference type="PROSITE" id="PS51935"/>
    </source>
</evidence>
<dbReference type="InterPro" id="IPR057309">
    <property type="entry name" value="PcsB_CC"/>
</dbReference>
<evidence type="ECO:0000256" key="4">
    <source>
        <dbReference type="ARBA" id="ARBA00022801"/>
    </source>
</evidence>
<keyword evidence="4 9" id="KW-0378">Hydrolase</keyword>